<keyword evidence="1" id="KW-0472">Membrane</keyword>
<sequence>MKFYDLVATELPLVLFTTFTQAVVGLIFVYTPAFIKGYKSQNELKNFGLFSFFALFFALLPSIFHLGDITHVFSFLKKLVMFKLNGEWHINYMNNEVMCAGLSLVFALLLYLKANRNFLFLSLIFGLLCIFFMAGAYGSMQASVTTWRFDITLFYFYSSALFLGGIFYHLAFAKDIYEEKMAFLVGLFGIGILITSIVFQTLHLGNVFVAGVINPFDLLNGNYGNFILASAVLIGLAMLLWYFNNYLNKKSKTLALVAFLVAILGVMISRIIFYGLINTHIMH</sequence>
<feature type="transmembrane region" description="Helical" evidence="1">
    <location>
        <begin position="12"/>
        <end position="35"/>
    </location>
</feature>
<evidence type="ECO:0000313" key="2">
    <source>
        <dbReference type="EMBL" id="MDL0088975.1"/>
    </source>
</evidence>
<accession>A0ABT7HQ62</accession>
<proteinExistence type="predicted"/>
<keyword evidence="1" id="KW-0812">Transmembrane</keyword>
<evidence type="ECO:0000313" key="3">
    <source>
        <dbReference type="Proteomes" id="UP001173801"/>
    </source>
</evidence>
<gene>
    <name evidence="2" type="ORF">NYG85_06255</name>
</gene>
<reference evidence="2" key="1">
    <citation type="submission" date="2022-08" db="EMBL/GenBank/DDBJ databases">
        <authorList>
            <person name="Wang H."/>
        </authorList>
    </citation>
    <scope>NUCLEOTIDE SEQUENCE</scope>
    <source>
        <strain evidence="2">PS10</strain>
    </source>
</reference>
<dbReference type="EMBL" id="JANURM010000006">
    <property type="protein sequence ID" value="MDL0088975.1"/>
    <property type="molecule type" value="Genomic_DNA"/>
</dbReference>
<feature type="transmembrane region" description="Helical" evidence="1">
    <location>
        <begin position="119"/>
        <end position="140"/>
    </location>
</feature>
<evidence type="ECO:0000256" key="1">
    <source>
        <dbReference type="SAM" id="Phobius"/>
    </source>
</evidence>
<feature type="transmembrane region" description="Helical" evidence="1">
    <location>
        <begin position="183"/>
        <end position="203"/>
    </location>
</feature>
<protein>
    <submittedName>
        <fullName evidence="2">Dimethyl sulfoxide reductase anchor subunit</fullName>
    </submittedName>
</protein>
<feature type="transmembrane region" description="Helical" evidence="1">
    <location>
        <begin position="223"/>
        <end position="243"/>
    </location>
</feature>
<name>A0ABT7HQ62_9BACT</name>
<comment type="caution">
    <text evidence="2">The sequence shown here is derived from an EMBL/GenBank/DDBJ whole genome shotgun (WGS) entry which is preliminary data.</text>
</comment>
<dbReference type="RefSeq" id="WP_284937633.1">
    <property type="nucleotide sequence ID" value="NZ_JANURM010000006.1"/>
</dbReference>
<keyword evidence="3" id="KW-1185">Reference proteome</keyword>
<feature type="transmembrane region" description="Helical" evidence="1">
    <location>
        <begin position="152"/>
        <end position="171"/>
    </location>
</feature>
<feature type="transmembrane region" description="Helical" evidence="1">
    <location>
        <begin position="93"/>
        <end position="112"/>
    </location>
</feature>
<feature type="transmembrane region" description="Helical" evidence="1">
    <location>
        <begin position="255"/>
        <end position="277"/>
    </location>
</feature>
<organism evidence="2 3">
    <name type="scientific">Campylobacter gastrosuis</name>
    <dbReference type="NCBI Taxonomy" id="2974576"/>
    <lineage>
        <taxon>Bacteria</taxon>
        <taxon>Pseudomonadati</taxon>
        <taxon>Campylobacterota</taxon>
        <taxon>Epsilonproteobacteria</taxon>
        <taxon>Campylobacterales</taxon>
        <taxon>Campylobacteraceae</taxon>
        <taxon>Campylobacter</taxon>
    </lineage>
</organism>
<dbReference type="InterPro" id="IPR007059">
    <property type="entry name" value="DmsC"/>
</dbReference>
<feature type="transmembrane region" description="Helical" evidence="1">
    <location>
        <begin position="47"/>
        <end position="73"/>
    </location>
</feature>
<dbReference type="Proteomes" id="UP001173801">
    <property type="component" value="Unassembled WGS sequence"/>
</dbReference>
<dbReference type="PANTHER" id="PTHR38095:SF2">
    <property type="entry name" value="ANAEROBIC DIMETHYL SULFOXIDE REDUCTASE CHAIN C"/>
    <property type="match status" value="1"/>
</dbReference>
<dbReference type="Pfam" id="PF04976">
    <property type="entry name" value="DmsC"/>
    <property type="match status" value="1"/>
</dbReference>
<dbReference type="PANTHER" id="PTHR38095">
    <property type="entry name" value="ANAEROBIC DIMETHYL SULFOXIDE REDUCTASE CHAIN YNFH"/>
    <property type="match status" value="1"/>
</dbReference>
<keyword evidence="1" id="KW-1133">Transmembrane helix</keyword>
<reference evidence="2" key="2">
    <citation type="journal article" date="2023" name="Microorganisms">
        <title>Isolation and Genomic Characteristics of Cat-Borne Campylobacter felis sp. nov. and Sheep-Borne Campylobacter ovis sp. nov.</title>
        <authorList>
            <person name="Wang H."/>
            <person name="Li Y."/>
            <person name="Gu Y."/>
            <person name="Zhou G."/>
            <person name="Chen X."/>
            <person name="Zhang X."/>
            <person name="Shao Z."/>
            <person name="Zhang J."/>
            <person name="Zhang M."/>
        </authorList>
    </citation>
    <scope>NUCLEOTIDE SEQUENCE</scope>
    <source>
        <strain evidence="2">PS10</strain>
    </source>
</reference>